<gene>
    <name evidence="6" type="ORF">F6S87_03045</name>
</gene>
<dbReference type="EMBL" id="VYSG01000001">
    <property type="protein sequence ID" value="NEG69611.1"/>
    <property type="molecule type" value="Genomic_DNA"/>
</dbReference>
<dbReference type="SUPFAM" id="SSF46785">
    <property type="entry name" value="Winged helix' DNA-binding domain"/>
    <property type="match status" value="1"/>
</dbReference>
<evidence type="ECO:0000259" key="5">
    <source>
        <dbReference type="PROSITE" id="PS50949"/>
    </source>
</evidence>
<proteinExistence type="predicted"/>
<reference evidence="6 7" key="1">
    <citation type="submission" date="2019-09" db="EMBL/GenBank/DDBJ databases">
        <title>Phylogenetic characterization of a novel taxon of the genus Bifidobacterium: Bifidobacterium choloepi sp. nov.</title>
        <authorList>
            <person name="Modesto M."/>
            <person name="Satti M."/>
        </authorList>
    </citation>
    <scope>NUCLEOTIDE SEQUENCE [LARGE SCALE GENOMIC DNA]</scope>
    <source>
        <strain evidence="6 7">BRDM6</strain>
    </source>
</reference>
<dbReference type="InterPro" id="IPR000524">
    <property type="entry name" value="Tscrpt_reg_HTH_GntR"/>
</dbReference>
<dbReference type="RefSeq" id="WP_163227159.1">
    <property type="nucleotide sequence ID" value="NZ_VYSG01000001.1"/>
</dbReference>
<dbReference type="GO" id="GO:0003700">
    <property type="term" value="F:DNA-binding transcription factor activity"/>
    <property type="evidence" value="ECO:0007669"/>
    <property type="project" value="InterPro"/>
</dbReference>
<keyword evidence="3" id="KW-0804">Transcription</keyword>
<dbReference type="SUPFAM" id="SSF64288">
    <property type="entry name" value="Chorismate lyase-like"/>
    <property type="match status" value="1"/>
</dbReference>
<dbReference type="PROSITE" id="PS50949">
    <property type="entry name" value="HTH_GNTR"/>
    <property type="match status" value="1"/>
</dbReference>
<dbReference type="Pfam" id="PF00392">
    <property type="entry name" value="GntR"/>
    <property type="match status" value="1"/>
</dbReference>
<dbReference type="PANTHER" id="PTHR44846:SF1">
    <property type="entry name" value="MANNOSYL-D-GLYCERATE TRANSPORT_METABOLISM SYSTEM REPRESSOR MNGR-RELATED"/>
    <property type="match status" value="1"/>
</dbReference>
<dbReference type="InterPro" id="IPR036388">
    <property type="entry name" value="WH-like_DNA-bd_sf"/>
</dbReference>
<evidence type="ECO:0000256" key="2">
    <source>
        <dbReference type="ARBA" id="ARBA00023125"/>
    </source>
</evidence>
<evidence type="ECO:0000256" key="4">
    <source>
        <dbReference type="SAM" id="MobiDB-lite"/>
    </source>
</evidence>
<dbReference type="SMART" id="SM00345">
    <property type="entry name" value="HTH_GNTR"/>
    <property type="match status" value="1"/>
</dbReference>
<dbReference type="Pfam" id="PF07702">
    <property type="entry name" value="UTRA"/>
    <property type="match status" value="1"/>
</dbReference>
<dbReference type="GO" id="GO:0045892">
    <property type="term" value="P:negative regulation of DNA-templated transcription"/>
    <property type="evidence" value="ECO:0007669"/>
    <property type="project" value="TreeGrafter"/>
</dbReference>
<keyword evidence="1" id="KW-0805">Transcription regulation</keyword>
<comment type="caution">
    <text evidence="6">The sequence shown here is derived from an EMBL/GenBank/DDBJ whole genome shotgun (WGS) entry which is preliminary data.</text>
</comment>
<dbReference type="Proteomes" id="UP000469292">
    <property type="component" value="Unassembled WGS sequence"/>
</dbReference>
<dbReference type="SMART" id="SM00866">
    <property type="entry name" value="UTRA"/>
    <property type="match status" value="1"/>
</dbReference>
<accession>A0A6I5N722</accession>
<dbReference type="PANTHER" id="PTHR44846">
    <property type="entry name" value="MANNOSYL-D-GLYCERATE TRANSPORT/METABOLISM SYSTEM REPRESSOR MNGR-RELATED"/>
    <property type="match status" value="1"/>
</dbReference>
<dbReference type="InterPro" id="IPR011663">
    <property type="entry name" value="UTRA"/>
</dbReference>
<feature type="domain" description="HTH gntR-type" evidence="5">
    <location>
        <begin position="35"/>
        <end position="105"/>
    </location>
</feature>
<dbReference type="Gene3D" id="3.40.1410.10">
    <property type="entry name" value="Chorismate lyase-like"/>
    <property type="match status" value="1"/>
</dbReference>
<evidence type="ECO:0000313" key="6">
    <source>
        <dbReference type="EMBL" id="NEG69611.1"/>
    </source>
</evidence>
<keyword evidence="7" id="KW-1185">Reference proteome</keyword>
<evidence type="ECO:0000256" key="3">
    <source>
        <dbReference type="ARBA" id="ARBA00023163"/>
    </source>
</evidence>
<dbReference type="InterPro" id="IPR028978">
    <property type="entry name" value="Chorismate_lyase_/UTRA_dom_sf"/>
</dbReference>
<feature type="region of interest" description="Disordered" evidence="4">
    <location>
        <begin position="1"/>
        <end position="37"/>
    </location>
</feature>
<dbReference type="AlphaFoldDB" id="A0A6I5N722"/>
<sequence length="282" mass="30645">MTGEKTVEEPGTILPDEPSTDAATPTGESGEPGARPTVAEIVRQVRTLIADRQLDVGEKLGSERGLAEQFGISRAELRLALAQLEAAHEIVRRIGRAGGIVVTDGKLERNLNDAESLAQAAASQGWKLTSRVMAAAAVPATDADIRILKLPGTTSMIYDVTRLRLLDGVPLSVERSRLPACRLPGLLSKDLTRSYYDIFEYDYGLVPKCVDEELGTVAATDSQATLLGVAAGTPLTRIRRVTRAVNGMPCERTSGVYLPDRIRFTMHRPDYLRPDRTPRRGK</sequence>
<dbReference type="InterPro" id="IPR036390">
    <property type="entry name" value="WH_DNA-bd_sf"/>
</dbReference>
<keyword evidence="2" id="KW-0238">DNA-binding</keyword>
<name>A0A6I5N722_9BIFI</name>
<dbReference type="InterPro" id="IPR050679">
    <property type="entry name" value="Bact_HTH_transcr_reg"/>
</dbReference>
<evidence type="ECO:0000256" key="1">
    <source>
        <dbReference type="ARBA" id="ARBA00023015"/>
    </source>
</evidence>
<dbReference type="GO" id="GO:0003677">
    <property type="term" value="F:DNA binding"/>
    <property type="evidence" value="ECO:0007669"/>
    <property type="project" value="UniProtKB-KW"/>
</dbReference>
<evidence type="ECO:0000313" key="7">
    <source>
        <dbReference type="Proteomes" id="UP000469292"/>
    </source>
</evidence>
<protein>
    <submittedName>
        <fullName evidence="6">GntR family transcriptional regulator</fullName>
    </submittedName>
</protein>
<organism evidence="6 7">
    <name type="scientific">Bifidobacterium choloepi</name>
    <dbReference type="NCBI Taxonomy" id="2614131"/>
    <lineage>
        <taxon>Bacteria</taxon>
        <taxon>Bacillati</taxon>
        <taxon>Actinomycetota</taxon>
        <taxon>Actinomycetes</taxon>
        <taxon>Bifidobacteriales</taxon>
        <taxon>Bifidobacteriaceae</taxon>
        <taxon>Bifidobacterium</taxon>
    </lineage>
</organism>
<dbReference type="Gene3D" id="1.10.10.10">
    <property type="entry name" value="Winged helix-like DNA-binding domain superfamily/Winged helix DNA-binding domain"/>
    <property type="match status" value="1"/>
</dbReference>